<reference evidence="1 2" key="1">
    <citation type="submission" date="2019-02" db="EMBL/GenBank/DDBJ databases">
        <title>Deep-cultivation of Planctomycetes and their phenomic and genomic characterization uncovers novel biology.</title>
        <authorList>
            <person name="Wiegand S."/>
            <person name="Jogler M."/>
            <person name="Boedeker C."/>
            <person name="Pinto D."/>
            <person name="Vollmers J."/>
            <person name="Rivas-Marin E."/>
            <person name="Kohn T."/>
            <person name="Peeters S.H."/>
            <person name="Heuer A."/>
            <person name="Rast P."/>
            <person name="Oberbeckmann S."/>
            <person name="Bunk B."/>
            <person name="Jeske O."/>
            <person name="Meyerdierks A."/>
            <person name="Storesund J.E."/>
            <person name="Kallscheuer N."/>
            <person name="Luecker S."/>
            <person name="Lage O.M."/>
            <person name="Pohl T."/>
            <person name="Merkel B.J."/>
            <person name="Hornburger P."/>
            <person name="Mueller R.-W."/>
            <person name="Bruemmer F."/>
            <person name="Labrenz M."/>
            <person name="Spormann A.M."/>
            <person name="Op den Camp H."/>
            <person name="Overmann J."/>
            <person name="Amann R."/>
            <person name="Jetten M.S.M."/>
            <person name="Mascher T."/>
            <person name="Medema M.H."/>
            <person name="Devos D.P."/>
            <person name="Kaster A.-K."/>
            <person name="Ovreas L."/>
            <person name="Rohde M."/>
            <person name="Galperin M.Y."/>
            <person name="Jogler C."/>
        </authorList>
    </citation>
    <scope>NUCLEOTIDE SEQUENCE [LARGE SCALE GENOMIC DNA]</scope>
    <source>
        <strain evidence="1 2">ETA_A8</strain>
    </source>
</reference>
<evidence type="ECO:0000313" key="1">
    <source>
        <dbReference type="EMBL" id="QDU28285.1"/>
    </source>
</evidence>
<evidence type="ECO:0000313" key="2">
    <source>
        <dbReference type="Proteomes" id="UP000315017"/>
    </source>
</evidence>
<organism evidence="1 2">
    <name type="scientific">Anatilimnocola aggregata</name>
    <dbReference type="NCBI Taxonomy" id="2528021"/>
    <lineage>
        <taxon>Bacteria</taxon>
        <taxon>Pseudomonadati</taxon>
        <taxon>Planctomycetota</taxon>
        <taxon>Planctomycetia</taxon>
        <taxon>Pirellulales</taxon>
        <taxon>Pirellulaceae</taxon>
        <taxon>Anatilimnocola</taxon>
    </lineage>
</organism>
<dbReference type="SUPFAM" id="SSF55729">
    <property type="entry name" value="Acyl-CoA N-acyltransferases (Nat)"/>
    <property type="match status" value="1"/>
</dbReference>
<dbReference type="InterPro" id="IPR016181">
    <property type="entry name" value="Acyl_CoA_acyltransferase"/>
</dbReference>
<dbReference type="RefSeq" id="WP_145090311.1">
    <property type="nucleotide sequence ID" value="NZ_CP036274.1"/>
</dbReference>
<sequence length="223" mass="25256">MLPANYRISLVERSHCQAIIEICQLVYPTEKPYTLEELEDHLQVFPQGQFVAIDQTCNEVAGVHFTLRLRMADFHLDDSWDVLTAGGTFLDHVPNGPTLYGADIMVHPRHQHHGLGHALTDQARSLVQQENLWRMVGASRLPGYGKYRGAMTIEQYVDEVINGKLFDPVLSVHMKDGWSVVRPIHGYLQHDDDSAGWAEVIQWVNPACPPPPEFDLRNVPMLV</sequence>
<name>A0A517YDG6_9BACT</name>
<gene>
    <name evidence="1" type="ORF">ETAA8_33850</name>
</gene>
<protein>
    <submittedName>
        <fullName evidence="1">Uncharacterized protein</fullName>
    </submittedName>
</protein>
<dbReference type="KEGG" id="aagg:ETAA8_33850"/>
<dbReference type="Gene3D" id="3.40.630.30">
    <property type="match status" value="1"/>
</dbReference>
<accession>A0A517YDG6</accession>
<dbReference type="OrthoDB" id="9811121at2"/>
<dbReference type="AlphaFoldDB" id="A0A517YDG6"/>
<dbReference type="EMBL" id="CP036274">
    <property type="protein sequence ID" value="QDU28285.1"/>
    <property type="molecule type" value="Genomic_DNA"/>
</dbReference>
<dbReference type="Proteomes" id="UP000315017">
    <property type="component" value="Chromosome"/>
</dbReference>
<proteinExistence type="predicted"/>
<keyword evidence="2" id="KW-1185">Reference proteome</keyword>